<dbReference type="InterPro" id="IPR005123">
    <property type="entry name" value="Oxoglu/Fe-dep_dioxygenase_dom"/>
</dbReference>
<protein>
    <recommendedName>
        <fullName evidence="2">Fe2OG dioxygenase domain-containing protein</fullName>
    </recommendedName>
</protein>
<evidence type="ECO:0000313" key="3">
    <source>
        <dbReference type="EMBL" id="PRP78885.1"/>
    </source>
</evidence>
<dbReference type="InterPro" id="IPR050231">
    <property type="entry name" value="Iron_ascorbate_oxido_reductase"/>
</dbReference>
<dbReference type="AlphaFoldDB" id="A0A2P6N4K7"/>
<organism evidence="3 4">
    <name type="scientific">Planoprotostelium fungivorum</name>
    <dbReference type="NCBI Taxonomy" id="1890364"/>
    <lineage>
        <taxon>Eukaryota</taxon>
        <taxon>Amoebozoa</taxon>
        <taxon>Evosea</taxon>
        <taxon>Variosea</taxon>
        <taxon>Cavosteliida</taxon>
        <taxon>Cavosteliaceae</taxon>
        <taxon>Planoprotostelium</taxon>
    </lineage>
</organism>
<dbReference type="Gene3D" id="2.60.120.330">
    <property type="entry name" value="B-lactam Antibiotic, Isopenicillin N Synthase, Chain"/>
    <property type="match status" value="1"/>
</dbReference>
<gene>
    <name evidence="3" type="ORF">PROFUN_01058</name>
</gene>
<evidence type="ECO:0000256" key="1">
    <source>
        <dbReference type="RuleBase" id="RU003682"/>
    </source>
</evidence>
<keyword evidence="1" id="KW-0560">Oxidoreductase</keyword>
<keyword evidence="1" id="KW-0408">Iron</keyword>
<dbReference type="OrthoDB" id="288590at2759"/>
<dbReference type="InterPro" id="IPR044861">
    <property type="entry name" value="IPNS-like_FE2OG_OXY"/>
</dbReference>
<dbReference type="InterPro" id="IPR026992">
    <property type="entry name" value="DIOX_N"/>
</dbReference>
<dbReference type="PANTHER" id="PTHR47990">
    <property type="entry name" value="2-OXOGLUTARATE (2OG) AND FE(II)-DEPENDENT OXYGENASE SUPERFAMILY PROTEIN-RELATED"/>
    <property type="match status" value="1"/>
</dbReference>
<dbReference type="EMBL" id="MDYQ01000207">
    <property type="protein sequence ID" value="PRP78885.1"/>
    <property type="molecule type" value="Genomic_DNA"/>
</dbReference>
<dbReference type="Pfam" id="PF03171">
    <property type="entry name" value="2OG-FeII_Oxy"/>
    <property type="match status" value="1"/>
</dbReference>
<dbReference type="InterPro" id="IPR027443">
    <property type="entry name" value="IPNS-like_sf"/>
</dbReference>
<evidence type="ECO:0000259" key="2">
    <source>
        <dbReference type="PROSITE" id="PS51471"/>
    </source>
</evidence>
<name>A0A2P6N4K7_9EUKA</name>
<keyword evidence="1" id="KW-0479">Metal-binding</keyword>
<dbReference type="InParanoid" id="A0A2P6N4K7"/>
<dbReference type="Proteomes" id="UP000241769">
    <property type="component" value="Unassembled WGS sequence"/>
</dbReference>
<comment type="similarity">
    <text evidence="1">Belongs to the iron/ascorbate-dependent oxidoreductase family.</text>
</comment>
<dbReference type="SUPFAM" id="SSF51197">
    <property type="entry name" value="Clavaminate synthase-like"/>
    <property type="match status" value="1"/>
</dbReference>
<proteinExistence type="inferred from homology"/>
<accession>A0A2P6N4K7</accession>
<sequence length="364" mass="41654">MQFTITARNEWRIQSIFSRSSLKRINRDRFQARNLHQVPILDATEFRGDSRDRFAKKVLEAFQTSGFLYLRNAPLSADGQNRAITATRHFFDSTEQSKRILHTTKDNPRGYYSYHGVAEGESPGGAEIEAFLMGNEIPAIQLRRKYFEDMGMEEKYWKPMTLQQKNVWPREDLTFREIMTSTFTTCTETSRLILSAIAIATGRDEEAILGVHSQADSTMEIKHYPPGGSRKTIREEYQSNISMTSNGSSSDIPLRVKAHSDLSSVTLLLQNEITGFEILRGDSTWVPLERVEGAVLVNTGDCMERWSGGKIRSTKHRVVANSDNEKKSRYSLVYFCMPNWDTSVNQWDHSMDNPDKFGDIVPFH</sequence>
<comment type="caution">
    <text evidence="3">The sequence shown here is derived from an EMBL/GenBank/DDBJ whole genome shotgun (WGS) entry which is preliminary data.</text>
</comment>
<dbReference type="Pfam" id="PF14226">
    <property type="entry name" value="DIOX_N"/>
    <property type="match status" value="1"/>
</dbReference>
<dbReference type="PROSITE" id="PS51471">
    <property type="entry name" value="FE2OG_OXY"/>
    <property type="match status" value="1"/>
</dbReference>
<reference evidence="3 4" key="1">
    <citation type="journal article" date="2018" name="Genome Biol. Evol.">
        <title>Multiple Roots of Fruiting Body Formation in Amoebozoa.</title>
        <authorList>
            <person name="Hillmann F."/>
            <person name="Forbes G."/>
            <person name="Novohradska S."/>
            <person name="Ferling I."/>
            <person name="Riege K."/>
            <person name="Groth M."/>
            <person name="Westermann M."/>
            <person name="Marz M."/>
            <person name="Spaller T."/>
            <person name="Winckler T."/>
            <person name="Schaap P."/>
            <person name="Glockner G."/>
        </authorList>
    </citation>
    <scope>NUCLEOTIDE SEQUENCE [LARGE SCALE GENOMIC DNA]</scope>
    <source>
        <strain evidence="3 4">Jena</strain>
    </source>
</reference>
<keyword evidence="4" id="KW-1185">Reference proteome</keyword>
<evidence type="ECO:0000313" key="4">
    <source>
        <dbReference type="Proteomes" id="UP000241769"/>
    </source>
</evidence>
<dbReference type="STRING" id="1890364.A0A2P6N4K7"/>
<feature type="domain" description="Fe2OG dioxygenase" evidence="2">
    <location>
        <begin position="214"/>
        <end position="338"/>
    </location>
</feature>
<dbReference type="GO" id="GO:0016491">
    <property type="term" value="F:oxidoreductase activity"/>
    <property type="evidence" value="ECO:0007669"/>
    <property type="project" value="UniProtKB-KW"/>
</dbReference>
<dbReference type="GO" id="GO:0046872">
    <property type="term" value="F:metal ion binding"/>
    <property type="evidence" value="ECO:0007669"/>
    <property type="project" value="UniProtKB-KW"/>
</dbReference>